<dbReference type="InterPro" id="IPR020103">
    <property type="entry name" value="PsdUridine_synth_cat_dom_sf"/>
</dbReference>
<dbReference type="InterPro" id="IPR020095">
    <property type="entry name" value="PsdUridine_synth_TruA_C"/>
</dbReference>
<comment type="function">
    <text evidence="4">Formation of pseudouridine at positions 38, 39 and 40 in the anticodon stem and loop of transfer RNAs.</text>
</comment>
<gene>
    <name evidence="4 7" type="primary">truA</name>
    <name evidence="7" type="ORF">SCD92_10065</name>
</gene>
<dbReference type="InterPro" id="IPR020097">
    <property type="entry name" value="PsdUridine_synth_TruA_a/b_dom"/>
</dbReference>
<organism evidence="7 8">
    <name type="scientific">Gilvimarinus gilvus</name>
    <dbReference type="NCBI Taxonomy" id="3058038"/>
    <lineage>
        <taxon>Bacteria</taxon>
        <taxon>Pseudomonadati</taxon>
        <taxon>Pseudomonadota</taxon>
        <taxon>Gammaproteobacteria</taxon>
        <taxon>Cellvibrionales</taxon>
        <taxon>Cellvibrionaceae</taxon>
        <taxon>Gilvimarinus</taxon>
    </lineage>
</organism>
<evidence type="ECO:0000256" key="4">
    <source>
        <dbReference type="HAMAP-Rule" id="MF_00171"/>
    </source>
</evidence>
<dbReference type="Gene3D" id="3.30.70.580">
    <property type="entry name" value="Pseudouridine synthase I, catalytic domain, N-terminal subdomain"/>
    <property type="match status" value="1"/>
</dbReference>
<dbReference type="GO" id="GO:0160147">
    <property type="term" value="F:tRNA pseudouridine(38-40) synthase activity"/>
    <property type="evidence" value="ECO:0007669"/>
    <property type="project" value="UniProtKB-EC"/>
</dbReference>
<feature type="binding site" evidence="4">
    <location>
        <position position="130"/>
    </location>
    <ligand>
        <name>substrate</name>
    </ligand>
</feature>
<accession>A0ABU4RZQ3</accession>
<evidence type="ECO:0000313" key="7">
    <source>
        <dbReference type="EMBL" id="MDX6849707.1"/>
    </source>
</evidence>
<dbReference type="InterPro" id="IPR001406">
    <property type="entry name" value="PsdUridine_synth_TruA"/>
</dbReference>
<keyword evidence="3 4" id="KW-0413">Isomerase</keyword>
<evidence type="ECO:0000259" key="6">
    <source>
        <dbReference type="Pfam" id="PF01416"/>
    </source>
</evidence>
<feature type="active site" description="Nucleophile" evidence="4">
    <location>
        <position position="72"/>
    </location>
</feature>
<comment type="similarity">
    <text evidence="1 4 5">Belongs to the tRNA pseudouridine synthase TruA family.</text>
</comment>
<dbReference type="SUPFAM" id="SSF55120">
    <property type="entry name" value="Pseudouridine synthase"/>
    <property type="match status" value="1"/>
</dbReference>
<dbReference type="HAMAP" id="MF_00171">
    <property type="entry name" value="TruA"/>
    <property type="match status" value="1"/>
</dbReference>
<comment type="subunit">
    <text evidence="4">Homodimer.</text>
</comment>
<dbReference type="Gene3D" id="3.30.70.660">
    <property type="entry name" value="Pseudouridine synthase I, catalytic domain, C-terminal subdomain"/>
    <property type="match status" value="1"/>
</dbReference>
<protein>
    <recommendedName>
        <fullName evidence="4">tRNA pseudouridine synthase A</fullName>
        <ecNumber evidence="4">5.4.99.12</ecNumber>
    </recommendedName>
    <alternativeName>
        <fullName evidence="4">tRNA pseudouridine(38-40) synthase</fullName>
    </alternativeName>
    <alternativeName>
        <fullName evidence="4">tRNA pseudouridylate synthase I</fullName>
    </alternativeName>
    <alternativeName>
        <fullName evidence="4">tRNA-uridine isomerase I</fullName>
    </alternativeName>
</protein>
<keyword evidence="2 4" id="KW-0819">tRNA processing</keyword>
<dbReference type="Pfam" id="PF01416">
    <property type="entry name" value="PseudoU_synth_1"/>
    <property type="match status" value="2"/>
</dbReference>
<comment type="caution">
    <text evidence="4">Lacks conserved residue(s) required for the propagation of feature annotation.</text>
</comment>
<dbReference type="EMBL" id="JAXAFO010000014">
    <property type="protein sequence ID" value="MDX6849707.1"/>
    <property type="molecule type" value="Genomic_DNA"/>
</dbReference>
<evidence type="ECO:0000256" key="3">
    <source>
        <dbReference type="ARBA" id="ARBA00023235"/>
    </source>
</evidence>
<reference evidence="7 8" key="1">
    <citation type="submission" date="2023-11" db="EMBL/GenBank/DDBJ databases">
        <title>Gilvimarinus fulvus sp. nov., isolated from the surface of Kelp.</title>
        <authorList>
            <person name="Sun Y.Y."/>
            <person name="Gong Y."/>
            <person name="Du Z.J."/>
        </authorList>
    </citation>
    <scope>NUCLEOTIDE SEQUENCE [LARGE SCALE GENOMIC DNA]</scope>
    <source>
        <strain evidence="7 8">SDUM040013</strain>
    </source>
</reference>
<evidence type="ECO:0000256" key="2">
    <source>
        <dbReference type="ARBA" id="ARBA00022694"/>
    </source>
</evidence>
<name>A0ABU4RZQ3_9GAMM</name>
<dbReference type="PANTHER" id="PTHR11142:SF0">
    <property type="entry name" value="TRNA PSEUDOURIDINE SYNTHASE-LIKE 1"/>
    <property type="match status" value="1"/>
</dbReference>
<sequence>MGKYVRNGEILADTNWPEGMNRIAMAVEYKGSSFHGFQVQPGGLATVQGALHKGLSKIAAEPISLVCAGRTDAGVHATNQIVHFDTLVQRPEKAWTRGLKAYLPDDISVHWAHDVGPEFHARFNAQSRTYRYLIAEGCAKPALLHDQITWSRKALHLQKMVDAARDLVGEHDFTSYRAVQCQAHSPVRTIEHLTLVRKGELIVLEIRANAFLHHMVRNIVGVLMAIGAGEKPVGWAKQVLMARDRRLGGVTAPPFGLYLVQVDYDASFGLPARLPGPLYFDEPVGHWYSDE</sequence>
<evidence type="ECO:0000256" key="1">
    <source>
        <dbReference type="ARBA" id="ARBA00009375"/>
    </source>
</evidence>
<comment type="catalytic activity">
    <reaction evidence="4 5">
        <text>uridine(38/39/40) in tRNA = pseudouridine(38/39/40) in tRNA</text>
        <dbReference type="Rhea" id="RHEA:22376"/>
        <dbReference type="Rhea" id="RHEA-COMP:10085"/>
        <dbReference type="Rhea" id="RHEA-COMP:10087"/>
        <dbReference type="ChEBI" id="CHEBI:65314"/>
        <dbReference type="ChEBI" id="CHEBI:65315"/>
        <dbReference type="EC" id="5.4.99.12"/>
    </reaction>
</comment>
<evidence type="ECO:0000313" key="8">
    <source>
        <dbReference type="Proteomes" id="UP001273505"/>
    </source>
</evidence>
<comment type="caution">
    <text evidence="7">The sequence shown here is derived from an EMBL/GenBank/DDBJ whole genome shotgun (WGS) entry which is preliminary data.</text>
</comment>
<dbReference type="Proteomes" id="UP001273505">
    <property type="component" value="Unassembled WGS sequence"/>
</dbReference>
<dbReference type="CDD" id="cd02570">
    <property type="entry name" value="PseudoU_synth_EcTruA"/>
    <property type="match status" value="1"/>
</dbReference>
<dbReference type="InterPro" id="IPR020094">
    <property type="entry name" value="TruA/RsuA/RluB/E/F_N"/>
</dbReference>
<dbReference type="PIRSF" id="PIRSF001430">
    <property type="entry name" value="tRNA_psdUrid_synth"/>
    <property type="match status" value="1"/>
</dbReference>
<dbReference type="NCBIfam" id="TIGR00071">
    <property type="entry name" value="hisT_truA"/>
    <property type="match status" value="1"/>
</dbReference>
<feature type="domain" description="Pseudouridine synthase I TruA alpha/beta" evidence="6">
    <location>
        <begin position="25"/>
        <end position="124"/>
    </location>
</feature>
<dbReference type="PANTHER" id="PTHR11142">
    <property type="entry name" value="PSEUDOURIDYLATE SYNTHASE"/>
    <property type="match status" value="1"/>
</dbReference>
<proteinExistence type="inferred from homology"/>
<evidence type="ECO:0000256" key="5">
    <source>
        <dbReference type="RuleBase" id="RU003792"/>
    </source>
</evidence>
<dbReference type="EC" id="5.4.99.12" evidence="4"/>
<feature type="domain" description="Pseudouridine synthase I TruA alpha/beta" evidence="6">
    <location>
        <begin position="163"/>
        <end position="265"/>
    </location>
</feature>
<keyword evidence="8" id="KW-1185">Reference proteome</keyword>
<dbReference type="RefSeq" id="WP_302722631.1">
    <property type="nucleotide sequence ID" value="NZ_JAULRU010000569.1"/>
</dbReference>